<proteinExistence type="predicted"/>
<evidence type="ECO:0000313" key="2">
    <source>
        <dbReference type="Proteomes" id="UP000590068"/>
    </source>
</evidence>
<comment type="caution">
    <text evidence="1">The sequence shown here is derived from an EMBL/GenBank/DDBJ whole genome shotgun (WGS) entry which is preliminary data.</text>
</comment>
<protein>
    <submittedName>
        <fullName evidence="1">Uncharacterized protein</fullName>
    </submittedName>
</protein>
<accession>A0ABX1UDG0</accession>
<dbReference type="Proteomes" id="UP000590068">
    <property type="component" value="Unassembled WGS sequence"/>
</dbReference>
<sequence>MPAQQYLRAHIPNPEPPKIPAQGWNDELLARISLQPDNPSYWRTLECQPSSILERTYPAPNHPRFQLKAGMTNRWMGRQHLHCFNHENKKKPE</sequence>
<organism evidence="1 2">
    <name type="scientific">Vibrio breoganii</name>
    <dbReference type="NCBI Taxonomy" id="553239"/>
    <lineage>
        <taxon>Bacteria</taxon>
        <taxon>Pseudomonadati</taxon>
        <taxon>Pseudomonadota</taxon>
        <taxon>Gammaproteobacteria</taxon>
        <taxon>Vibrionales</taxon>
        <taxon>Vibrionaceae</taxon>
        <taxon>Vibrio</taxon>
    </lineage>
</organism>
<keyword evidence="2" id="KW-1185">Reference proteome</keyword>
<name>A0ABX1UDG0_9VIBR</name>
<reference evidence="1 2" key="1">
    <citation type="submission" date="2020-04" db="EMBL/GenBank/DDBJ databases">
        <title>WGS-Seq of Vibrio isolated by the O'Toole Lab.</title>
        <authorList>
            <person name="Mckone K.P."/>
            <person name="Whitaker R."/>
            <person name="Sevigney J.L."/>
            <person name="Herring J.B."/>
            <person name="O'Toole G."/>
        </authorList>
    </citation>
    <scope>NUCLEOTIDE SEQUENCE [LARGE SCALE GENOMIC DNA]</scope>
    <source>
        <strain evidence="1 2">BS_02</strain>
    </source>
</reference>
<dbReference type="EMBL" id="JABCJR010000029">
    <property type="protein sequence ID" value="NMR71137.1"/>
    <property type="molecule type" value="Genomic_DNA"/>
</dbReference>
<gene>
    <name evidence="1" type="ORF">HJ568_14380</name>
</gene>
<dbReference type="RefSeq" id="WP_133150181.1">
    <property type="nucleotide sequence ID" value="NZ_JABBXC010000026.1"/>
</dbReference>
<evidence type="ECO:0000313" key="1">
    <source>
        <dbReference type="EMBL" id="NMR71137.1"/>
    </source>
</evidence>